<dbReference type="InterPro" id="IPR040170">
    <property type="entry name" value="Cytosol_ACT"/>
</dbReference>
<protein>
    <submittedName>
        <fullName evidence="5">Acyl-CoA hydrolase</fullName>
    </submittedName>
</protein>
<name>G8R6X0_OWEHD</name>
<dbReference type="SUPFAM" id="SSF54637">
    <property type="entry name" value="Thioesterase/thiol ester dehydrase-isomerase"/>
    <property type="match status" value="1"/>
</dbReference>
<dbReference type="Proteomes" id="UP000005631">
    <property type="component" value="Chromosome"/>
</dbReference>
<dbReference type="CDD" id="cd03442">
    <property type="entry name" value="BFIT_BACH"/>
    <property type="match status" value="1"/>
</dbReference>
<dbReference type="PANTHER" id="PTHR11049">
    <property type="entry name" value="ACYL COENZYME A THIOESTER HYDROLASE"/>
    <property type="match status" value="1"/>
</dbReference>
<dbReference type="PROSITE" id="PS51770">
    <property type="entry name" value="HOTDOG_ACOT"/>
    <property type="match status" value="1"/>
</dbReference>
<evidence type="ECO:0000256" key="3">
    <source>
        <dbReference type="PROSITE-ProRule" id="PRU01106"/>
    </source>
</evidence>
<dbReference type="eggNOG" id="COG1607">
    <property type="taxonomic scope" value="Bacteria"/>
</dbReference>
<dbReference type="InterPro" id="IPR006683">
    <property type="entry name" value="Thioestr_dom"/>
</dbReference>
<keyword evidence="6" id="KW-1185">Reference proteome</keyword>
<dbReference type="InterPro" id="IPR029069">
    <property type="entry name" value="HotDog_dom_sf"/>
</dbReference>
<comment type="similarity">
    <text evidence="1">Belongs to the acyl coenzyme A hydrolase family.</text>
</comment>
<dbReference type="HOGENOM" id="CLU_050164_3_0_10"/>
<feature type="domain" description="HotDog ACOT-type" evidence="4">
    <location>
        <begin position="8"/>
        <end position="120"/>
    </location>
</feature>
<sequence>MKRYKHNSESHVTFSELMLPSHSNFGGKIHGGYILNLMDQIAFACASKHSGHYCVTASIGSVDFLNPIEIGELVTMKASINYVGRSSMVVGIRVDSENIQTGEVKHCNSSFFTMVAKSKDGSVSKDVPGLIMKTNTDVRRFLESTIRNEQRKSYHTTFDKETFDHAKHLDKLDGQNVEIQL</sequence>
<gene>
    <name evidence="5" type="ordered locus">Oweho_1305</name>
</gene>
<dbReference type="STRING" id="926562.Oweho_1305"/>
<reference evidence="5 6" key="1">
    <citation type="journal article" date="2012" name="Stand. Genomic Sci.">
        <title>Genome sequence of the orange-pigmented seawater bacterium Owenweeksia hongkongensis type strain (UST20020801(T)).</title>
        <authorList>
            <person name="Riedel T."/>
            <person name="Held B."/>
            <person name="Nolan M."/>
            <person name="Lucas S."/>
            <person name="Lapidus A."/>
            <person name="Tice H."/>
            <person name="Del Rio T.G."/>
            <person name="Cheng J.F."/>
            <person name="Han C."/>
            <person name="Tapia R."/>
            <person name="Goodwin L.A."/>
            <person name="Pitluck S."/>
            <person name="Liolios K."/>
            <person name="Mavromatis K."/>
            <person name="Pagani I."/>
            <person name="Ivanova N."/>
            <person name="Mikhailova N."/>
            <person name="Pati A."/>
            <person name="Chen A."/>
            <person name="Palaniappan K."/>
            <person name="Rohde M."/>
            <person name="Tindall B.J."/>
            <person name="Detter J.C."/>
            <person name="Goker M."/>
            <person name="Woyke T."/>
            <person name="Bristow J."/>
            <person name="Eisen J.A."/>
            <person name="Markowitz V."/>
            <person name="Hugenholtz P."/>
            <person name="Klenk H.P."/>
            <person name="Kyrpides N.C."/>
        </authorList>
    </citation>
    <scope>NUCLEOTIDE SEQUENCE</scope>
    <source>
        <strain evidence="6">DSM 17368 / JCM 12287 / NRRL B-23963</strain>
    </source>
</reference>
<dbReference type="RefSeq" id="WP_014201661.1">
    <property type="nucleotide sequence ID" value="NC_016599.1"/>
</dbReference>
<dbReference type="GO" id="GO:0052816">
    <property type="term" value="F:long-chain fatty acyl-CoA hydrolase activity"/>
    <property type="evidence" value="ECO:0007669"/>
    <property type="project" value="TreeGrafter"/>
</dbReference>
<dbReference type="GO" id="GO:0006637">
    <property type="term" value="P:acyl-CoA metabolic process"/>
    <property type="evidence" value="ECO:0007669"/>
    <property type="project" value="TreeGrafter"/>
</dbReference>
<dbReference type="GO" id="GO:0005829">
    <property type="term" value="C:cytosol"/>
    <property type="evidence" value="ECO:0007669"/>
    <property type="project" value="TreeGrafter"/>
</dbReference>
<evidence type="ECO:0000256" key="1">
    <source>
        <dbReference type="ARBA" id="ARBA00010458"/>
    </source>
</evidence>
<proteinExistence type="inferred from homology"/>
<evidence type="ECO:0000259" key="4">
    <source>
        <dbReference type="PROSITE" id="PS51770"/>
    </source>
</evidence>
<dbReference type="OrthoDB" id="9801856at2"/>
<dbReference type="PANTHER" id="PTHR11049:SF16">
    <property type="entry name" value="PROTEIN VDLD"/>
    <property type="match status" value="1"/>
</dbReference>
<evidence type="ECO:0000256" key="2">
    <source>
        <dbReference type="ARBA" id="ARBA00022801"/>
    </source>
</evidence>
<keyword evidence="2 3" id="KW-0378">Hydrolase</keyword>
<dbReference type="AlphaFoldDB" id="G8R6X0"/>
<dbReference type="EMBL" id="CP003156">
    <property type="protein sequence ID" value="AEV32305.1"/>
    <property type="molecule type" value="Genomic_DNA"/>
</dbReference>
<dbReference type="Pfam" id="PF03061">
    <property type="entry name" value="4HBT"/>
    <property type="match status" value="1"/>
</dbReference>
<accession>G8R6X0</accession>
<organism evidence="5 6">
    <name type="scientific">Owenweeksia hongkongensis (strain DSM 17368 / CIP 108786 / JCM 12287 / NRRL B-23963 / UST20020801)</name>
    <dbReference type="NCBI Taxonomy" id="926562"/>
    <lineage>
        <taxon>Bacteria</taxon>
        <taxon>Pseudomonadati</taxon>
        <taxon>Bacteroidota</taxon>
        <taxon>Flavobacteriia</taxon>
        <taxon>Flavobacteriales</taxon>
        <taxon>Owenweeksiaceae</taxon>
        <taxon>Owenweeksia</taxon>
    </lineage>
</organism>
<evidence type="ECO:0000313" key="6">
    <source>
        <dbReference type="Proteomes" id="UP000005631"/>
    </source>
</evidence>
<dbReference type="InterPro" id="IPR033120">
    <property type="entry name" value="HOTDOG_ACOT"/>
</dbReference>
<dbReference type="Gene3D" id="3.10.129.10">
    <property type="entry name" value="Hotdog Thioesterase"/>
    <property type="match status" value="1"/>
</dbReference>
<evidence type="ECO:0000313" key="5">
    <source>
        <dbReference type="EMBL" id="AEV32305.1"/>
    </source>
</evidence>
<dbReference type="KEGG" id="oho:Oweho_1305"/>